<dbReference type="EMBL" id="AJJU01000017">
    <property type="protein sequence ID" value="EID73916.1"/>
    <property type="molecule type" value="Genomic_DNA"/>
</dbReference>
<reference evidence="2 3" key="1">
    <citation type="journal article" date="2012" name="J. Bacteriol.">
        <title>Genome Sequence of the Halotolerant Bacterium Imtechella halotolerans K1T.</title>
        <authorList>
            <person name="Kumar S."/>
            <person name="Vikram S."/>
            <person name="Subramanian S."/>
            <person name="Raghava G.P."/>
            <person name="Pinnaka A.K."/>
        </authorList>
    </citation>
    <scope>NUCLEOTIDE SEQUENCE [LARGE SCALE GENOMIC DNA]</scope>
    <source>
        <strain evidence="2 3">K1</strain>
    </source>
</reference>
<dbReference type="RefSeq" id="WP_008240148.1">
    <property type="nucleotide sequence ID" value="NZ_AJJU01000017.1"/>
</dbReference>
<dbReference type="eggNOG" id="ENOG5032X7H">
    <property type="taxonomic scope" value="Bacteria"/>
</dbReference>
<accession>I0WC00</accession>
<dbReference type="Proteomes" id="UP000005938">
    <property type="component" value="Unassembled WGS sequence"/>
</dbReference>
<sequence>MKRFLYVLVIVICSVATTAYGQSISGKLTTEGWSKSIQISSHEPVSLFKNFRDGKHKILFHFKSTAGEKAIVLFQMKTTLIHNGKTVGSSYRSDWPWLPGDMYVPVEAFDFIPLMQKQANQNKGKLMPGTYEIRLEMKPSEVKSEPIYTTLSFKIG</sequence>
<name>I0WC00_9FLAO</name>
<proteinExistence type="predicted"/>
<evidence type="ECO:0000313" key="3">
    <source>
        <dbReference type="Proteomes" id="UP000005938"/>
    </source>
</evidence>
<keyword evidence="3" id="KW-1185">Reference proteome</keyword>
<organism evidence="2 3">
    <name type="scientific">Imtechella halotolerans K1</name>
    <dbReference type="NCBI Taxonomy" id="946077"/>
    <lineage>
        <taxon>Bacteria</taxon>
        <taxon>Pseudomonadati</taxon>
        <taxon>Bacteroidota</taxon>
        <taxon>Flavobacteriia</taxon>
        <taxon>Flavobacteriales</taxon>
        <taxon>Flavobacteriaceae</taxon>
        <taxon>Imtechella</taxon>
    </lineage>
</organism>
<protein>
    <submittedName>
        <fullName evidence="2">Uncharacterized protein</fullName>
    </submittedName>
</protein>
<gene>
    <name evidence="2" type="ORF">W5A_10135</name>
</gene>
<dbReference type="OrthoDB" id="824329at2"/>
<comment type="caution">
    <text evidence="2">The sequence shown here is derived from an EMBL/GenBank/DDBJ whole genome shotgun (WGS) entry which is preliminary data.</text>
</comment>
<keyword evidence="1" id="KW-0732">Signal</keyword>
<feature type="chain" id="PRO_5003635313" evidence="1">
    <location>
        <begin position="22"/>
        <end position="156"/>
    </location>
</feature>
<evidence type="ECO:0000313" key="2">
    <source>
        <dbReference type="EMBL" id="EID73916.1"/>
    </source>
</evidence>
<evidence type="ECO:0000256" key="1">
    <source>
        <dbReference type="SAM" id="SignalP"/>
    </source>
</evidence>
<dbReference type="AlphaFoldDB" id="I0WC00"/>
<feature type="signal peptide" evidence="1">
    <location>
        <begin position="1"/>
        <end position="21"/>
    </location>
</feature>
<dbReference type="STRING" id="946077.W5A_10135"/>